<dbReference type="InterPro" id="IPR036249">
    <property type="entry name" value="Thioredoxin-like_sf"/>
</dbReference>
<dbReference type="InterPro" id="IPR032801">
    <property type="entry name" value="PXL2A/B/C"/>
</dbReference>
<dbReference type="SUPFAM" id="SSF52833">
    <property type="entry name" value="Thioredoxin-like"/>
    <property type="match status" value="1"/>
</dbReference>
<sequence length="152" mass="16820">MCRSYLAQLRESAEEITRHGVKIVTVAPAPGDQLAPFIEEYGPYPFPLYGDPTNALYLALGSRQMSKWDMVKLVTRGIVTGGVKISEIVPKDPEQREISMKAAKTQDVALQGGTCLLSATGDMLWQHRDQTPDDHATIPMILEQIKQNDPVL</sequence>
<name>A0A1Y0IKX4_9BACL</name>
<dbReference type="Pfam" id="PF13911">
    <property type="entry name" value="AhpC-TSA_2"/>
    <property type="match status" value="1"/>
</dbReference>
<proteinExistence type="predicted"/>
<dbReference type="Gene3D" id="3.40.30.10">
    <property type="entry name" value="Glutaredoxin"/>
    <property type="match status" value="1"/>
</dbReference>
<dbReference type="RefSeq" id="WP_087455481.1">
    <property type="nucleotide sequence ID" value="NZ_CP021434.1"/>
</dbReference>
<keyword evidence="2" id="KW-1185">Reference proteome</keyword>
<reference evidence="2" key="1">
    <citation type="submission" date="2017-05" db="EMBL/GenBank/DDBJ databases">
        <authorList>
            <person name="Sung H."/>
        </authorList>
    </citation>
    <scope>NUCLEOTIDE SEQUENCE [LARGE SCALE GENOMIC DNA]</scope>
    <source>
        <strain evidence="2">AR23208</strain>
    </source>
</reference>
<accession>A0A1Y0IKX4</accession>
<gene>
    <name evidence="1" type="ORF">CBW65_02745</name>
</gene>
<dbReference type="EMBL" id="CP021434">
    <property type="protein sequence ID" value="ARU60093.1"/>
    <property type="molecule type" value="Genomic_DNA"/>
</dbReference>
<dbReference type="Proteomes" id="UP000195437">
    <property type="component" value="Chromosome"/>
</dbReference>
<protein>
    <submittedName>
        <fullName evidence="1">Uncharacterized protein</fullName>
    </submittedName>
</protein>
<dbReference type="KEGG" id="tum:CBW65_02745"/>
<evidence type="ECO:0000313" key="1">
    <source>
        <dbReference type="EMBL" id="ARU60093.1"/>
    </source>
</evidence>
<dbReference type="AlphaFoldDB" id="A0A1Y0IKX4"/>
<organism evidence="1 2">
    <name type="scientific">Tumebacillus avium</name>
    <dbReference type="NCBI Taxonomy" id="1903704"/>
    <lineage>
        <taxon>Bacteria</taxon>
        <taxon>Bacillati</taxon>
        <taxon>Bacillota</taxon>
        <taxon>Bacilli</taxon>
        <taxon>Bacillales</taxon>
        <taxon>Alicyclobacillaceae</taxon>
        <taxon>Tumebacillus</taxon>
    </lineage>
</organism>
<evidence type="ECO:0000313" key="2">
    <source>
        <dbReference type="Proteomes" id="UP000195437"/>
    </source>
</evidence>